<dbReference type="EMBL" id="KK583192">
    <property type="protein sequence ID" value="KDO33720.1"/>
    <property type="molecule type" value="Genomic_DNA"/>
</dbReference>
<gene>
    <name evidence="4" type="ORF">SPRG_19330</name>
</gene>
<dbReference type="GO" id="GO:0008270">
    <property type="term" value="F:zinc ion binding"/>
    <property type="evidence" value="ECO:0007669"/>
    <property type="project" value="UniProtKB-KW"/>
</dbReference>
<dbReference type="Gene3D" id="2.120.10.30">
    <property type="entry name" value="TolB, C-terminal domain"/>
    <property type="match status" value="3"/>
</dbReference>
<evidence type="ECO:0008006" key="6">
    <source>
        <dbReference type="Google" id="ProtNLM"/>
    </source>
</evidence>
<evidence type="ECO:0000256" key="3">
    <source>
        <dbReference type="SAM" id="Coils"/>
    </source>
</evidence>
<dbReference type="GeneID" id="24140742"/>
<dbReference type="STRING" id="695850.A0A067CWW4"/>
<dbReference type="OMA" id="HYHVVVC"/>
<evidence type="ECO:0000256" key="2">
    <source>
        <dbReference type="PROSITE-ProRule" id="PRU00504"/>
    </source>
</evidence>
<dbReference type="CDD" id="cd05819">
    <property type="entry name" value="NHL"/>
    <property type="match status" value="2"/>
</dbReference>
<dbReference type="SUPFAM" id="SSF101898">
    <property type="entry name" value="NHL repeat"/>
    <property type="match status" value="2"/>
</dbReference>
<dbReference type="InterPro" id="IPR011042">
    <property type="entry name" value="6-blade_b-propeller_TolB-like"/>
</dbReference>
<dbReference type="OrthoDB" id="342730at2759"/>
<feature type="repeat" description="NHL" evidence="2">
    <location>
        <begin position="205"/>
        <end position="237"/>
    </location>
</feature>
<keyword evidence="1" id="KW-0677">Repeat</keyword>
<dbReference type="Proteomes" id="UP000030745">
    <property type="component" value="Unassembled WGS sequence"/>
</dbReference>
<dbReference type="PROSITE" id="PS51125">
    <property type="entry name" value="NHL"/>
    <property type="match status" value="2"/>
</dbReference>
<evidence type="ECO:0000256" key="1">
    <source>
        <dbReference type="ARBA" id="ARBA00022737"/>
    </source>
</evidence>
<dbReference type="Gene3D" id="2.40.10.500">
    <property type="match status" value="1"/>
</dbReference>
<dbReference type="RefSeq" id="XP_012195741.1">
    <property type="nucleotide sequence ID" value="XM_012340351.1"/>
</dbReference>
<feature type="repeat" description="NHL" evidence="2">
    <location>
        <begin position="540"/>
        <end position="580"/>
    </location>
</feature>
<sequence length="782" mass="85023">MATNPIAERRRLRQLEKLRLEREAAEALERARLQEERDRAAIEAEKLAQAAQAEAEKARQRAARAAEAARIAGVIQGERDRIATIQAQYELLGAYCTREIPLLATPVAVVVVPPDEYARGWQLYVNKHAVLDTASDVHLYAQTTKLTSQRLRARAPSALAISRGGLLCVADDALDCIHIYAFATMFPSSGGFQAPNLLHVVTSADLRHPRGLAMDFLANELYVCDSAHHRIQVLSVETKGLVLQTPTARALSGGLSFPSGVDISHYHVVVADTGHGRLAIFTKRGLFVGHLGSKGRAPGQFWDPRDVKLANVRKNAVNRGTPPTTRGLNEHFDIVVADYGNYRIQVLRDDGAVVYIFSQHSDVTSLERHITSFKQLTTALLRCLDHVGLHHIATAVTAWGPFEARRRLAEYLHPSSMAFTTVSSLLQQLAEEKRSLRCPTALDIARNHQNAIVLVDRDNARVCSYHYAGPKFAWAALPANGLKHVAGAAVDGTTAYVVDSVLHRVAIYEHVAVTPIKREWTLAGFLGAATYGSKIECAPGCQLGELQSPTAVALYTPTAETRWVLVSDSGNHRIQVFDAITRRALHVLGSFGHRANSLDAPLGLCVFEGDVYCADQRNHRIAVFNIASTAPVGTFGSFGSRPGEFALPTDVAVVPALPQYDGVDLGPHRDAKMVVSDTGNHRVQVLSLVGAPLFVFEHMAQGVRMVPMGLYVDAHTGHILVCDVSARAAILLFTPDGRFFHSFGGTLPEADRLQRPVTVARAGDGFVVADASRLDLCSFGAT</sequence>
<dbReference type="GO" id="GO:0000209">
    <property type="term" value="P:protein polyubiquitination"/>
    <property type="evidence" value="ECO:0007669"/>
    <property type="project" value="TreeGrafter"/>
</dbReference>
<dbReference type="InterPro" id="IPR001258">
    <property type="entry name" value="NHL_repeat"/>
</dbReference>
<evidence type="ECO:0000313" key="4">
    <source>
        <dbReference type="EMBL" id="KDO33720.1"/>
    </source>
</evidence>
<keyword evidence="5" id="KW-1185">Reference proteome</keyword>
<dbReference type="AlphaFoldDB" id="A0A067CWW4"/>
<keyword evidence="3" id="KW-0175">Coiled coil</keyword>
<dbReference type="InterPro" id="IPR050952">
    <property type="entry name" value="TRIM-NHL_E3_ligases"/>
</dbReference>
<dbReference type="InterPro" id="IPR000033">
    <property type="entry name" value="LDLR_classB_rpt"/>
</dbReference>
<dbReference type="GO" id="GO:0043161">
    <property type="term" value="P:proteasome-mediated ubiquitin-dependent protein catabolic process"/>
    <property type="evidence" value="ECO:0007669"/>
    <property type="project" value="TreeGrafter"/>
</dbReference>
<proteinExistence type="predicted"/>
<name>A0A067CWW4_SAPPC</name>
<dbReference type="GO" id="GO:0061630">
    <property type="term" value="F:ubiquitin protein ligase activity"/>
    <property type="evidence" value="ECO:0007669"/>
    <property type="project" value="TreeGrafter"/>
</dbReference>
<protein>
    <recommendedName>
        <fullName evidence="6">SMP-30/Gluconolactonase/LRE-like region domain-containing protein</fullName>
    </recommendedName>
</protein>
<dbReference type="KEGG" id="spar:SPRG_19330"/>
<feature type="coiled-coil region" evidence="3">
    <location>
        <begin position="17"/>
        <end position="68"/>
    </location>
</feature>
<accession>A0A067CWW4</accession>
<reference evidence="4 5" key="1">
    <citation type="journal article" date="2013" name="PLoS Genet.">
        <title>Distinctive expansion of potential virulence genes in the genome of the oomycete fish pathogen Saprolegnia parasitica.</title>
        <authorList>
            <person name="Jiang R.H."/>
            <person name="de Bruijn I."/>
            <person name="Haas B.J."/>
            <person name="Belmonte R."/>
            <person name="Lobach L."/>
            <person name="Christie J."/>
            <person name="van den Ackerveken G."/>
            <person name="Bottin A."/>
            <person name="Bulone V."/>
            <person name="Diaz-Moreno S.M."/>
            <person name="Dumas B."/>
            <person name="Fan L."/>
            <person name="Gaulin E."/>
            <person name="Govers F."/>
            <person name="Grenville-Briggs L.J."/>
            <person name="Horner N.R."/>
            <person name="Levin J.Z."/>
            <person name="Mammella M."/>
            <person name="Meijer H.J."/>
            <person name="Morris P."/>
            <person name="Nusbaum C."/>
            <person name="Oome S."/>
            <person name="Phillips A.J."/>
            <person name="van Rooyen D."/>
            <person name="Rzeszutek E."/>
            <person name="Saraiva M."/>
            <person name="Secombes C.J."/>
            <person name="Seidl M.F."/>
            <person name="Snel B."/>
            <person name="Stassen J.H."/>
            <person name="Sykes S."/>
            <person name="Tripathy S."/>
            <person name="van den Berg H."/>
            <person name="Vega-Arreguin J.C."/>
            <person name="Wawra S."/>
            <person name="Young S.K."/>
            <person name="Zeng Q."/>
            <person name="Dieguez-Uribeondo J."/>
            <person name="Russ C."/>
            <person name="Tyler B.M."/>
            <person name="van West P."/>
        </authorList>
    </citation>
    <scope>NUCLEOTIDE SEQUENCE [LARGE SCALE GENOMIC DNA]</scope>
    <source>
        <strain evidence="4 5">CBS 223.65</strain>
    </source>
</reference>
<dbReference type="PANTHER" id="PTHR24104">
    <property type="entry name" value="E3 UBIQUITIN-PROTEIN LIGASE NHLRC1-RELATED"/>
    <property type="match status" value="1"/>
</dbReference>
<dbReference type="Pfam" id="PF01436">
    <property type="entry name" value="NHL"/>
    <property type="match status" value="1"/>
</dbReference>
<evidence type="ECO:0000313" key="5">
    <source>
        <dbReference type="Proteomes" id="UP000030745"/>
    </source>
</evidence>
<dbReference type="PANTHER" id="PTHR24104:SF25">
    <property type="entry name" value="PROTEIN LIN-41"/>
    <property type="match status" value="1"/>
</dbReference>
<organism evidence="4 5">
    <name type="scientific">Saprolegnia parasitica (strain CBS 223.65)</name>
    <dbReference type="NCBI Taxonomy" id="695850"/>
    <lineage>
        <taxon>Eukaryota</taxon>
        <taxon>Sar</taxon>
        <taxon>Stramenopiles</taxon>
        <taxon>Oomycota</taxon>
        <taxon>Saprolegniomycetes</taxon>
        <taxon>Saprolegniales</taxon>
        <taxon>Saprolegniaceae</taxon>
        <taxon>Saprolegnia</taxon>
    </lineage>
</organism>
<dbReference type="SMART" id="SM00135">
    <property type="entry name" value="LY"/>
    <property type="match status" value="1"/>
</dbReference>
<dbReference type="VEuPathDB" id="FungiDB:SPRG_19330"/>